<dbReference type="Gene3D" id="1.10.287.130">
    <property type="match status" value="1"/>
</dbReference>
<keyword evidence="5" id="KW-0418">Kinase</keyword>
<dbReference type="FunFam" id="3.30.565.10:FF:000006">
    <property type="entry name" value="Sensor histidine kinase WalK"/>
    <property type="match status" value="1"/>
</dbReference>
<dbReference type="SUPFAM" id="SSF47384">
    <property type="entry name" value="Homodimeric domain of signal transducing histidine kinase"/>
    <property type="match status" value="1"/>
</dbReference>
<dbReference type="InterPro" id="IPR036097">
    <property type="entry name" value="HisK_dim/P_sf"/>
</dbReference>
<evidence type="ECO:0000256" key="1">
    <source>
        <dbReference type="ARBA" id="ARBA00000085"/>
    </source>
</evidence>
<feature type="domain" description="Histidine kinase" evidence="6">
    <location>
        <begin position="441"/>
        <end position="654"/>
    </location>
</feature>
<evidence type="ECO:0000256" key="2">
    <source>
        <dbReference type="ARBA" id="ARBA00012438"/>
    </source>
</evidence>
<evidence type="ECO:0000256" key="4">
    <source>
        <dbReference type="ARBA" id="ARBA00022679"/>
    </source>
</evidence>
<dbReference type="InterPro" id="IPR003661">
    <property type="entry name" value="HisK_dim/P_dom"/>
</dbReference>
<dbReference type="Pfam" id="PF13426">
    <property type="entry name" value="PAS_9"/>
    <property type="match status" value="1"/>
</dbReference>
<accession>A0A6B0VRN9</accession>
<dbReference type="InterPro" id="IPR013656">
    <property type="entry name" value="PAS_4"/>
</dbReference>
<feature type="domain" description="PAS" evidence="7">
    <location>
        <begin position="179"/>
        <end position="221"/>
    </location>
</feature>
<dbReference type="InterPro" id="IPR004358">
    <property type="entry name" value="Sig_transdc_His_kin-like_C"/>
</dbReference>
<gene>
    <name evidence="9" type="ORF">GS429_15590</name>
</gene>
<dbReference type="InterPro" id="IPR001610">
    <property type="entry name" value="PAC"/>
</dbReference>
<evidence type="ECO:0000256" key="5">
    <source>
        <dbReference type="ARBA" id="ARBA00022777"/>
    </source>
</evidence>
<evidence type="ECO:0000259" key="8">
    <source>
        <dbReference type="PROSITE" id="PS50113"/>
    </source>
</evidence>
<feature type="domain" description="PAS" evidence="7">
    <location>
        <begin position="59"/>
        <end position="129"/>
    </location>
</feature>
<dbReference type="SMART" id="SM00388">
    <property type="entry name" value="HisKA"/>
    <property type="match status" value="1"/>
</dbReference>
<keyword evidence="4" id="KW-0808">Transferase</keyword>
<dbReference type="PRINTS" id="PR00344">
    <property type="entry name" value="BCTRLSENSOR"/>
</dbReference>
<evidence type="ECO:0000259" key="6">
    <source>
        <dbReference type="PROSITE" id="PS50109"/>
    </source>
</evidence>
<reference evidence="9 10" key="1">
    <citation type="submission" date="2020-01" db="EMBL/GenBank/DDBJ databases">
        <title>Natronorubrum sp. JWXQ-INN 674 isolated from Inner Mongolia Autonomous Region of China.</title>
        <authorList>
            <person name="Xue Q."/>
        </authorList>
    </citation>
    <scope>NUCLEOTIDE SEQUENCE [LARGE SCALE GENOMIC DNA]</scope>
    <source>
        <strain evidence="9 10">JWXQ-INN-674</strain>
    </source>
</reference>
<keyword evidence="10" id="KW-1185">Reference proteome</keyword>
<comment type="caution">
    <text evidence="9">The sequence shown here is derived from an EMBL/GenBank/DDBJ whole genome shotgun (WGS) entry which is preliminary data.</text>
</comment>
<dbReference type="SMART" id="SM00086">
    <property type="entry name" value="PAC"/>
    <property type="match status" value="2"/>
</dbReference>
<dbReference type="PANTHER" id="PTHR43304:SF1">
    <property type="entry name" value="PAC DOMAIN-CONTAINING PROTEIN"/>
    <property type="match status" value="1"/>
</dbReference>
<dbReference type="SUPFAM" id="SSF55785">
    <property type="entry name" value="PYP-like sensor domain (PAS domain)"/>
    <property type="match status" value="3"/>
</dbReference>
<dbReference type="PROSITE" id="PS50109">
    <property type="entry name" value="HIS_KIN"/>
    <property type="match status" value="1"/>
</dbReference>
<feature type="domain" description="PAC" evidence="8">
    <location>
        <begin position="131"/>
        <end position="182"/>
    </location>
</feature>
<dbReference type="InterPro" id="IPR003594">
    <property type="entry name" value="HATPase_dom"/>
</dbReference>
<feature type="domain" description="PAC" evidence="8">
    <location>
        <begin position="259"/>
        <end position="311"/>
    </location>
</feature>
<dbReference type="InterPro" id="IPR052162">
    <property type="entry name" value="Sensor_kinase/Photoreceptor"/>
</dbReference>
<evidence type="ECO:0000259" key="7">
    <source>
        <dbReference type="PROSITE" id="PS50112"/>
    </source>
</evidence>
<dbReference type="EMBL" id="WUYX01000051">
    <property type="protein sequence ID" value="MXV63452.1"/>
    <property type="molecule type" value="Genomic_DNA"/>
</dbReference>
<dbReference type="InterPro" id="IPR000014">
    <property type="entry name" value="PAS"/>
</dbReference>
<dbReference type="SMART" id="SM00387">
    <property type="entry name" value="HATPase_c"/>
    <property type="match status" value="1"/>
</dbReference>
<dbReference type="Gene3D" id="3.30.565.10">
    <property type="entry name" value="Histidine kinase-like ATPase, C-terminal domain"/>
    <property type="match status" value="1"/>
</dbReference>
<name>A0A6B0VRN9_9EURY</name>
<dbReference type="InterPro" id="IPR036890">
    <property type="entry name" value="HATPase_C_sf"/>
</dbReference>
<dbReference type="CDD" id="cd00130">
    <property type="entry name" value="PAS"/>
    <property type="match status" value="3"/>
</dbReference>
<proteinExistence type="predicted"/>
<dbReference type="Proteomes" id="UP000434101">
    <property type="component" value="Unassembled WGS sequence"/>
</dbReference>
<organism evidence="9 10">
    <name type="scientific">Natronorubrum halalkaliphilum</name>
    <dbReference type="NCBI Taxonomy" id="2691917"/>
    <lineage>
        <taxon>Archaea</taxon>
        <taxon>Methanobacteriati</taxon>
        <taxon>Methanobacteriota</taxon>
        <taxon>Stenosarchaea group</taxon>
        <taxon>Halobacteria</taxon>
        <taxon>Halobacteriales</taxon>
        <taxon>Natrialbaceae</taxon>
        <taxon>Natronorubrum</taxon>
    </lineage>
</organism>
<dbReference type="GO" id="GO:0000155">
    <property type="term" value="F:phosphorelay sensor kinase activity"/>
    <property type="evidence" value="ECO:0007669"/>
    <property type="project" value="InterPro"/>
</dbReference>
<dbReference type="CDD" id="cd00082">
    <property type="entry name" value="HisKA"/>
    <property type="match status" value="1"/>
</dbReference>
<dbReference type="EC" id="2.7.13.3" evidence="2"/>
<dbReference type="AlphaFoldDB" id="A0A6B0VRN9"/>
<evidence type="ECO:0000313" key="10">
    <source>
        <dbReference type="Proteomes" id="UP000434101"/>
    </source>
</evidence>
<sequence>MAGIIIVYHLQPGESVSTNAPPILTALASVAGFAVGINDGQARTRTYEVETRNEQLERYREYTDDVLNAIDDVFYVLETDGTLHRWNDSLCEVTGYEDPEVASMHALEFFDEGDHDRIADAIEEGFETGSVQLEAEFRTKDGATIPYEFSASRLADPEGETVLAGIGRDVTERKRRERGLARFETIVETSPIGITIVDSDGEMEFANDRAEEIYGRSKAQINDLCFDDSDWNEVDIDGEPLPDDEKPFPQITESREPVFDYLSGVSRPDGERVWISVNGAPVYDERGEIDSVVFTIEDVSDRLERERELEQYETIVETAHDGIYVLDDERRFVLVNESFADLSPFSRTELLGQHASSVFGEEFASIEAEQWERATPDEFPSFEETVEAGPNETRTVENRFVLLGEDARERRIGVIRDVTEREGYRRKLEESNERLEQFAYAASHDLQEPLRMITSYVQLLERRYGDELDEDAEEFIDYAVDGAERMREMIDGLLEYARVETQGDPLEPVELNEVLDDVRTDLQLQIEDSDAHIEVGSLPRVSGDEGQLRQVFQNLVTNAIEYSGEEPPQVAVSAERNGSMWHISLRDEGIGIDPDETDRVFEVFQRLHSRDESEGTGIGLALCRRIIERHGGDIWIESEPGEGATFSFTLPQAPNHA</sequence>
<dbReference type="SUPFAM" id="SSF55874">
    <property type="entry name" value="ATPase domain of HSP90 chaperone/DNA topoisomerase II/histidine kinase"/>
    <property type="match status" value="1"/>
</dbReference>
<dbReference type="SMART" id="SM00091">
    <property type="entry name" value="PAS"/>
    <property type="match status" value="3"/>
</dbReference>
<dbReference type="Pfam" id="PF00512">
    <property type="entry name" value="HisKA"/>
    <property type="match status" value="1"/>
</dbReference>
<dbReference type="Pfam" id="PF08448">
    <property type="entry name" value="PAS_4"/>
    <property type="match status" value="2"/>
</dbReference>
<dbReference type="PANTHER" id="PTHR43304">
    <property type="entry name" value="PHYTOCHROME-LIKE PROTEIN CPH1"/>
    <property type="match status" value="1"/>
</dbReference>
<evidence type="ECO:0000313" key="9">
    <source>
        <dbReference type="EMBL" id="MXV63452.1"/>
    </source>
</evidence>
<protein>
    <recommendedName>
        <fullName evidence="2">histidine kinase</fullName>
        <ecNumber evidence="2">2.7.13.3</ecNumber>
    </recommendedName>
</protein>
<comment type="catalytic activity">
    <reaction evidence="1">
        <text>ATP + protein L-histidine = ADP + protein N-phospho-L-histidine.</text>
        <dbReference type="EC" id="2.7.13.3"/>
    </reaction>
</comment>
<dbReference type="InterPro" id="IPR005467">
    <property type="entry name" value="His_kinase_dom"/>
</dbReference>
<keyword evidence="3" id="KW-0597">Phosphoprotein</keyword>
<dbReference type="InterPro" id="IPR035965">
    <property type="entry name" value="PAS-like_dom_sf"/>
</dbReference>
<feature type="domain" description="PAS" evidence="7">
    <location>
        <begin position="308"/>
        <end position="353"/>
    </location>
</feature>
<dbReference type="Gene3D" id="3.30.450.20">
    <property type="entry name" value="PAS domain"/>
    <property type="match status" value="3"/>
</dbReference>
<dbReference type="PROSITE" id="PS50112">
    <property type="entry name" value="PAS"/>
    <property type="match status" value="3"/>
</dbReference>
<dbReference type="NCBIfam" id="TIGR00229">
    <property type="entry name" value="sensory_box"/>
    <property type="match status" value="3"/>
</dbReference>
<dbReference type="InterPro" id="IPR000700">
    <property type="entry name" value="PAS-assoc_C"/>
</dbReference>
<evidence type="ECO:0000256" key="3">
    <source>
        <dbReference type="ARBA" id="ARBA00022553"/>
    </source>
</evidence>
<dbReference type="Pfam" id="PF02518">
    <property type="entry name" value="HATPase_c"/>
    <property type="match status" value="1"/>
</dbReference>
<dbReference type="OrthoDB" id="106630at2157"/>
<dbReference type="PROSITE" id="PS50113">
    <property type="entry name" value="PAC"/>
    <property type="match status" value="2"/>
</dbReference>